<name>A0A0F9E7W0_9ZZZZ</name>
<evidence type="ECO:0000256" key="1">
    <source>
        <dbReference type="SAM" id="MobiDB-lite"/>
    </source>
</evidence>
<dbReference type="Gene3D" id="3.30.2310.20">
    <property type="entry name" value="RelE-like"/>
    <property type="match status" value="1"/>
</dbReference>
<dbReference type="InterPro" id="IPR035093">
    <property type="entry name" value="RelE/ParE_toxin_dom_sf"/>
</dbReference>
<dbReference type="AlphaFoldDB" id="A0A0F9E7W0"/>
<reference evidence="2" key="1">
    <citation type="journal article" date="2015" name="Nature">
        <title>Complex archaea that bridge the gap between prokaryotes and eukaryotes.</title>
        <authorList>
            <person name="Spang A."/>
            <person name="Saw J.H."/>
            <person name="Jorgensen S.L."/>
            <person name="Zaremba-Niedzwiedzka K."/>
            <person name="Martijn J."/>
            <person name="Lind A.E."/>
            <person name="van Eijk R."/>
            <person name="Schleper C."/>
            <person name="Guy L."/>
            <person name="Ettema T.J."/>
        </authorList>
    </citation>
    <scope>NUCLEOTIDE SEQUENCE</scope>
</reference>
<feature type="region of interest" description="Disordered" evidence="1">
    <location>
        <begin position="50"/>
        <end position="77"/>
    </location>
</feature>
<organism evidence="2">
    <name type="scientific">marine sediment metagenome</name>
    <dbReference type="NCBI Taxonomy" id="412755"/>
    <lineage>
        <taxon>unclassified sequences</taxon>
        <taxon>metagenomes</taxon>
        <taxon>ecological metagenomes</taxon>
    </lineage>
</organism>
<protein>
    <submittedName>
        <fullName evidence="2">Uncharacterized protein</fullName>
    </submittedName>
</protein>
<sequence>MEVTFATSKLHKIFNHESRLIKEYGKENGRIIMRRMVVLKAAKNLEQIPHRKPERQHEFSGRRKGEFAVDLKHPGNG</sequence>
<proteinExistence type="predicted"/>
<evidence type="ECO:0000313" key="2">
    <source>
        <dbReference type="EMBL" id="KKL62261.1"/>
    </source>
</evidence>
<dbReference type="EMBL" id="LAZR01028547">
    <property type="protein sequence ID" value="KKL62261.1"/>
    <property type="molecule type" value="Genomic_DNA"/>
</dbReference>
<comment type="caution">
    <text evidence="2">The sequence shown here is derived from an EMBL/GenBank/DDBJ whole genome shotgun (WGS) entry which is preliminary data.</text>
</comment>
<accession>A0A0F9E7W0</accession>
<gene>
    <name evidence="2" type="ORF">LCGC14_2186990</name>
</gene>